<keyword evidence="3 5" id="KW-0268">Exocytosis</keyword>
<sequence>MTSGSDSHTNVRTSDVKLQEEKRRLALLEESLCRSNALTSGMVATLDNFERKLQSLDELVTPVYEATNELRLLLNNVDQSLSLVDSVLHYYDICGELTQTVSSGPGGDLTDYLAELDRLEDAVKYFKRVTAVAERERVTQLYDVGRKRLVDETDKLILRYANPLSPKEIMELCEAASTGTHIDIHSMQEADMATLRAIIEWFSSHGFRQGLIDSYATKRGTMIRRSIQLLEEHLRKTSIRRGSTNLLSASPNISQHGYSGSSTLRKQGGKLGRFFTPEMGRRLIRSPAAPTLPRGINASLSTSVSAIDDGMTFESSDDRDTANYKYLLDAFIALLQRDRDLLNYVFPKELQSLVFTKLIELPLVYMREEAQSLCESIERLPHKLDTGKFAVYGIFSILKWFLKSRPTFSKLYQESDIARRQQFTTLSATFEQSAVACLRGILDEVRLDTSPPSQGGNVHPLTSHVLAFMEGLLAYEDTATIIASIYVEQEQGTSNIAPSGTEKGLYDLGTYFTQLVRWLHTSLAKKTDGYPSRHDTTIRAIFLLNNVNYLLKRLQNSPILVIIQRCQSDLKCKYEDDFQMSLKDYTKCYTPLIIAIQQMLEYDNVNRLSDGKLRDRDREQLKESFASINSTIDNLRQQCQEYIVSDVGLRDRLRNEGKKLILEMYKTYYTKFANKDFTRHREKYIRYDPTVLELTIDNFFEHRL</sequence>
<feature type="domain" description="Exocyst complex subunit Exo70 C-terminal" evidence="6">
    <location>
        <begin position="324"/>
        <end position="696"/>
    </location>
</feature>
<dbReference type="InterPro" id="IPR004140">
    <property type="entry name" value="Exo70"/>
</dbReference>
<dbReference type="SUPFAM" id="SSF74788">
    <property type="entry name" value="Cullin repeat-like"/>
    <property type="match status" value="1"/>
</dbReference>
<keyword evidence="2 5" id="KW-0813">Transport</keyword>
<organism evidence="7 8">
    <name type="scientific">Adineta ricciae</name>
    <name type="common">Rotifer</name>
    <dbReference type="NCBI Taxonomy" id="249248"/>
    <lineage>
        <taxon>Eukaryota</taxon>
        <taxon>Metazoa</taxon>
        <taxon>Spiralia</taxon>
        <taxon>Gnathifera</taxon>
        <taxon>Rotifera</taxon>
        <taxon>Eurotatoria</taxon>
        <taxon>Bdelloidea</taxon>
        <taxon>Adinetida</taxon>
        <taxon>Adinetidae</taxon>
        <taxon>Adineta</taxon>
    </lineage>
</organism>
<dbReference type="Pfam" id="PF20669">
    <property type="entry name" value="Exo70_N"/>
    <property type="match status" value="1"/>
</dbReference>
<dbReference type="Gene3D" id="1.20.1280.170">
    <property type="entry name" value="Exocyst complex component Exo70"/>
    <property type="match status" value="2"/>
</dbReference>
<evidence type="ECO:0000256" key="4">
    <source>
        <dbReference type="ARBA" id="ARBA00026169"/>
    </source>
</evidence>
<protein>
    <recommendedName>
        <fullName evidence="4 5">Exocyst complex component 7</fullName>
    </recommendedName>
    <alternativeName>
        <fullName evidence="5">Exocyst complex component Exo70</fullName>
    </alternativeName>
</protein>
<evidence type="ECO:0000256" key="1">
    <source>
        <dbReference type="ARBA" id="ARBA00006756"/>
    </source>
</evidence>
<accession>A0A816ARZ0</accession>
<dbReference type="Pfam" id="PF03081">
    <property type="entry name" value="Exo70_C"/>
    <property type="match status" value="1"/>
</dbReference>
<keyword evidence="5" id="KW-0653">Protein transport</keyword>
<evidence type="ECO:0000313" key="7">
    <source>
        <dbReference type="EMBL" id="CAF1598488.1"/>
    </source>
</evidence>
<dbReference type="PANTHER" id="PTHR12542">
    <property type="entry name" value="EXOCYST COMPLEX PROTEIN EXO70"/>
    <property type="match status" value="1"/>
</dbReference>
<dbReference type="EMBL" id="CAJNOR010006565">
    <property type="protein sequence ID" value="CAF1598488.1"/>
    <property type="molecule type" value="Genomic_DNA"/>
</dbReference>
<evidence type="ECO:0000259" key="6">
    <source>
        <dbReference type="Pfam" id="PF03081"/>
    </source>
</evidence>
<evidence type="ECO:0000313" key="8">
    <source>
        <dbReference type="Proteomes" id="UP000663828"/>
    </source>
</evidence>
<keyword evidence="8" id="KW-1185">Reference proteome</keyword>
<dbReference type="AlphaFoldDB" id="A0A816ARZ0"/>
<name>A0A816ARZ0_ADIRI</name>
<comment type="function">
    <text evidence="5">Component of the exocyst complex involved in the docking of exocytic vesicles with fusion sites on the plasma membrane.</text>
</comment>
<proteinExistence type="inferred from homology"/>
<evidence type="ECO:0000256" key="3">
    <source>
        <dbReference type="ARBA" id="ARBA00022483"/>
    </source>
</evidence>
<dbReference type="InterPro" id="IPR046364">
    <property type="entry name" value="Exo70_C"/>
</dbReference>
<dbReference type="GO" id="GO:0006887">
    <property type="term" value="P:exocytosis"/>
    <property type="evidence" value="ECO:0007669"/>
    <property type="project" value="UniProtKB-KW"/>
</dbReference>
<dbReference type="InterPro" id="IPR016159">
    <property type="entry name" value="Cullin_repeat-like_dom_sf"/>
</dbReference>
<gene>
    <name evidence="7" type="ORF">XAT740_LOCUS47400</name>
</gene>
<dbReference type="PANTHER" id="PTHR12542:SF41">
    <property type="entry name" value="EXOCYST COMPLEX COMPONENT 7"/>
    <property type="match status" value="1"/>
</dbReference>
<comment type="caution">
    <text evidence="7">The sequence shown here is derived from an EMBL/GenBank/DDBJ whole genome shotgun (WGS) entry which is preliminary data.</text>
</comment>
<reference evidence="7" key="1">
    <citation type="submission" date="2021-02" db="EMBL/GenBank/DDBJ databases">
        <authorList>
            <person name="Nowell W R."/>
        </authorList>
    </citation>
    <scope>NUCLEOTIDE SEQUENCE</scope>
</reference>
<comment type="similarity">
    <text evidence="1 5">Belongs to the EXO70 family.</text>
</comment>
<dbReference type="Proteomes" id="UP000663828">
    <property type="component" value="Unassembled WGS sequence"/>
</dbReference>
<dbReference type="GO" id="GO:0015031">
    <property type="term" value="P:protein transport"/>
    <property type="evidence" value="ECO:0007669"/>
    <property type="project" value="UniProtKB-KW"/>
</dbReference>
<evidence type="ECO:0000256" key="5">
    <source>
        <dbReference type="RuleBase" id="RU365026"/>
    </source>
</evidence>
<evidence type="ECO:0000256" key="2">
    <source>
        <dbReference type="ARBA" id="ARBA00022448"/>
    </source>
</evidence>
<dbReference type="GO" id="GO:0000145">
    <property type="term" value="C:exocyst"/>
    <property type="evidence" value="ECO:0007669"/>
    <property type="project" value="InterPro"/>
</dbReference>
<dbReference type="GO" id="GO:0005546">
    <property type="term" value="F:phosphatidylinositol-4,5-bisphosphate binding"/>
    <property type="evidence" value="ECO:0007669"/>
    <property type="project" value="InterPro"/>
</dbReference>